<evidence type="ECO:0000313" key="3">
    <source>
        <dbReference type="Proteomes" id="UP000285906"/>
    </source>
</evidence>
<keyword evidence="4" id="KW-1185">Reference proteome</keyword>
<dbReference type="Proteomes" id="UP000658202">
    <property type="component" value="Unassembled WGS sequence"/>
</dbReference>
<reference evidence="1" key="1">
    <citation type="journal article" date="2014" name="Int. J. Syst. Evol. Microbiol.">
        <title>Complete genome of a new Firmicutes species belonging to the dominant human colonic microbiota ('Ruminococcus bicirculans') reveals two chromosomes and a selective capacity to utilize plant glucans.</title>
        <authorList>
            <consortium name="NISC Comparative Sequencing Program"/>
            <person name="Wegmann U."/>
            <person name="Louis P."/>
            <person name="Goesmann A."/>
            <person name="Henrissat B."/>
            <person name="Duncan S.H."/>
            <person name="Flint H.J."/>
        </authorList>
    </citation>
    <scope>NUCLEOTIDE SEQUENCE</scope>
    <source>
        <strain evidence="1">CCM 8490</strain>
    </source>
</reference>
<dbReference type="RefSeq" id="WP_147366793.1">
    <property type="nucleotide sequence ID" value="NZ_BMCW01000001.1"/>
</dbReference>
<name>A0A420DE67_9FLAO</name>
<sequence>MKKLLLLGLVSVSTFVMSQKMKVVSGNFDFLKGEKELNLQMDYNQMKFYKENMDESDYIAKQEKDIQKANKNPEEFTKWKKDWEYSKNTQFVDKFLASMNKNTDIKTSVNNKKAKYTLVAQTVWIYPGWFAGVMNQPSKVSMILKFVETSNPSNVLLEIDSKNAPGDNFVGLPNNNDRISESYAKTAKTLANMIDKKVK</sequence>
<accession>A0A420DE67</accession>
<dbReference type="AlphaFoldDB" id="A0A420DE67"/>
<dbReference type="Proteomes" id="UP000285906">
    <property type="component" value="Unassembled WGS sequence"/>
</dbReference>
<proteinExistence type="predicted"/>
<comment type="caution">
    <text evidence="2">The sequence shown here is derived from an EMBL/GenBank/DDBJ whole genome shotgun (WGS) entry which is preliminary data.</text>
</comment>
<gene>
    <name evidence="2" type="ORF">BXY58_0659</name>
    <name evidence="1" type="ORF">GCM10007332_06300</name>
</gene>
<evidence type="ECO:0000313" key="2">
    <source>
        <dbReference type="EMBL" id="RKE90073.1"/>
    </source>
</evidence>
<dbReference type="OrthoDB" id="1151160at2"/>
<dbReference type="EMBL" id="RAQH01000001">
    <property type="protein sequence ID" value="RKE90073.1"/>
    <property type="molecule type" value="Genomic_DNA"/>
</dbReference>
<protein>
    <submittedName>
        <fullName evidence="2">Uncharacterized protein</fullName>
    </submittedName>
</protein>
<reference evidence="2 3" key="2">
    <citation type="submission" date="2018-09" db="EMBL/GenBank/DDBJ databases">
        <title>Genomic Encyclopedia of Archaeal and Bacterial Type Strains, Phase II (KMG-II): from individual species to whole genera.</title>
        <authorList>
            <person name="Goeker M."/>
        </authorList>
    </citation>
    <scope>NUCLEOTIDE SEQUENCE [LARGE SCALE GENOMIC DNA]</scope>
    <source>
        <strain evidence="2 3">DSM 27620</strain>
    </source>
</reference>
<evidence type="ECO:0000313" key="4">
    <source>
        <dbReference type="Proteomes" id="UP000658202"/>
    </source>
</evidence>
<evidence type="ECO:0000313" key="1">
    <source>
        <dbReference type="EMBL" id="GGG47499.1"/>
    </source>
</evidence>
<reference evidence="4" key="3">
    <citation type="journal article" date="2019" name="Int. J. Syst. Evol. Microbiol.">
        <title>The Global Catalogue of Microorganisms (GCM) 10K type strain sequencing project: providing services to taxonomists for standard genome sequencing and annotation.</title>
        <authorList>
            <consortium name="The Broad Institute Genomics Platform"/>
            <consortium name="The Broad Institute Genome Sequencing Center for Infectious Disease"/>
            <person name="Wu L."/>
            <person name="Ma J."/>
        </authorList>
    </citation>
    <scope>NUCLEOTIDE SEQUENCE [LARGE SCALE GENOMIC DNA]</scope>
    <source>
        <strain evidence="4">CCM 8490</strain>
    </source>
</reference>
<organism evidence="2 3">
    <name type="scientific">Epilithonimonas arachidiradicis</name>
    <dbReference type="NCBI Taxonomy" id="1617282"/>
    <lineage>
        <taxon>Bacteria</taxon>
        <taxon>Pseudomonadati</taxon>
        <taxon>Bacteroidota</taxon>
        <taxon>Flavobacteriia</taxon>
        <taxon>Flavobacteriales</taxon>
        <taxon>Weeksellaceae</taxon>
        <taxon>Chryseobacterium group</taxon>
        <taxon>Epilithonimonas</taxon>
    </lineage>
</organism>
<dbReference type="EMBL" id="BMCW01000001">
    <property type="protein sequence ID" value="GGG47499.1"/>
    <property type="molecule type" value="Genomic_DNA"/>
</dbReference>
<reference evidence="1" key="4">
    <citation type="submission" date="2024-05" db="EMBL/GenBank/DDBJ databases">
        <authorList>
            <person name="Sun Q."/>
            <person name="Sedlacek I."/>
        </authorList>
    </citation>
    <scope>NUCLEOTIDE SEQUENCE</scope>
    <source>
        <strain evidence="1">CCM 8490</strain>
    </source>
</reference>